<feature type="transmembrane region" description="Helical" evidence="9">
    <location>
        <begin position="69"/>
        <end position="87"/>
    </location>
</feature>
<dbReference type="Pfam" id="PF04093">
    <property type="entry name" value="MreD"/>
    <property type="match status" value="1"/>
</dbReference>
<evidence type="ECO:0000256" key="8">
    <source>
        <dbReference type="PIRNR" id="PIRNR018472"/>
    </source>
</evidence>
<keyword evidence="5 8" id="KW-0133">Cell shape</keyword>
<evidence type="ECO:0000256" key="7">
    <source>
        <dbReference type="ARBA" id="ARBA00023136"/>
    </source>
</evidence>
<evidence type="ECO:0000256" key="5">
    <source>
        <dbReference type="ARBA" id="ARBA00022960"/>
    </source>
</evidence>
<comment type="subcellular location">
    <subcellularLocation>
        <location evidence="8">Cell inner membrane</location>
    </subcellularLocation>
    <subcellularLocation>
        <location evidence="1">Cell membrane</location>
        <topology evidence="1">Multi-pass membrane protein</topology>
    </subcellularLocation>
</comment>
<comment type="similarity">
    <text evidence="2 8">Belongs to the MreD family.</text>
</comment>
<sequence length="157" mass="18484">MIERVILYFTLFVALVFAVMPLPELVQAYRPDWLLLVVAYWGLALPHRVNVGTAFTMGLMLDVLKGSVLGANALAMSVIIYVVALQFQKIRNFSVWQQAIIIALLSLMAKLFEYWMTYLAIDVDFDREQLWAVLINFILWPWVFFLMRRIRRHFRIR</sequence>
<keyword evidence="3 8" id="KW-1003">Cell membrane</keyword>
<evidence type="ECO:0000256" key="2">
    <source>
        <dbReference type="ARBA" id="ARBA00007776"/>
    </source>
</evidence>
<dbReference type="Proteomes" id="UP001165393">
    <property type="component" value="Unassembled WGS sequence"/>
</dbReference>
<evidence type="ECO:0000256" key="3">
    <source>
        <dbReference type="ARBA" id="ARBA00022475"/>
    </source>
</evidence>
<reference evidence="10 11" key="1">
    <citation type="journal article" date="2013" name="Antonie Van Leeuwenhoek">
        <title>Echinimonas agarilytica gen. nov., sp. nov., a new gammaproteobacterium isolated from the sea urchin Strongylocentrotus intermedius.</title>
        <authorList>
            <person name="Nedashkovskaya O.I."/>
            <person name="Stenkova A.M."/>
            <person name="Zhukova N.V."/>
            <person name="Van Trappen S."/>
            <person name="Lee J.S."/>
            <person name="Kim S.B."/>
        </authorList>
    </citation>
    <scope>NUCLEOTIDE SEQUENCE [LARGE SCALE GENOMIC DNA]</scope>
    <source>
        <strain evidence="10 11">KMM 6351</strain>
    </source>
</reference>
<dbReference type="RefSeq" id="WP_251259959.1">
    <property type="nucleotide sequence ID" value="NZ_JAMQGP010000001.1"/>
</dbReference>
<evidence type="ECO:0000256" key="6">
    <source>
        <dbReference type="ARBA" id="ARBA00022989"/>
    </source>
</evidence>
<evidence type="ECO:0000313" key="10">
    <source>
        <dbReference type="EMBL" id="MCM2678596.1"/>
    </source>
</evidence>
<comment type="caution">
    <text evidence="10">The sequence shown here is derived from an EMBL/GenBank/DDBJ whole genome shotgun (WGS) entry which is preliminary data.</text>
</comment>
<organism evidence="10 11">
    <name type="scientific">Echinimonas agarilytica</name>
    <dbReference type="NCBI Taxonomy" id="1215918"/>
    <lineage>
        <taxon>Bacteria</taxon>
        <taxon>Pseudomonadati</taxon>
        <taxon>Pseudomonadota</taxon>
        <taxon>Gammaproteobacteria</taxon>
        <taxon>Alteromonadales</taxon>
        <taxon>Echinimonadaceae</taxon>
        <taxon>Echinimonas</taxon>
    </lineage>
</organism>
<keyword evidence="7 8" id="KW-0472">Membrane</keyword>
<dbReference type="GO" id="GO:0005886">
    <property type="term" value="C:plasma membrane"/>
    <property type="evidence" value="ECO:0007669"/>
    <property type="project" value="UniProtKB-SubCell"/>
</dbReference>
<evidence type="ECO:0000256" key="4">
    <source>
        <dbReference type="ARBA" id="ARBA00022692"/>
    </source>
</evidence>
<dbReference type="PANTHER" id="PTHR37484">
    <property type="entry name" value="ROD SHAPE-DETERMINING PROTEIN MRED"/>
    <property type="match status" value="1"/>
</dbReference>
<dbReference type="EMBL" id="JAMQGP010000001">
    <property type="protein sequence ID" value="MCM2678596.1"/>
    <property type="molecule type" value="Genomic_DNA"/>
</dbReference>
<dbReference type="GO" id="GO:0008360">
    <property type="term" value="P:regulation of cell shape"/>
    <property type="evidence" value="ECO:0007669"/>
    <property type="project" value="UniProtKB-UniRule"/>
</dbReference>
<comment type="function">
    <text evidence="8">Involved in formation of the rod shape of the cell. May also contribute to regulation of formation of penicillin-binding proteins.</text>
</comment>
<feature type="transmembrane region" description="Helical" evidence="9">
    <location>
        <begin position="129"/>
        <end position="147"/>
    </location>
</feature>
<accession>A0AA42B6L2</accession>
<dbReference type="AlphaFoldDB" id="A0AA42B6L2"/>
<feature type="transmembrane region" description="Helical" evidence="9">
    <location>
        <begin position="6"/>
        <end position="26"/>
    </location>
</feature>
<dbReference type="InterPro" id="IPR007227">
    <property type="entry name" value="Cell_shape_determining_MreD"/>
</dbReference>
<gene>
    <name evidence="10" type="primary">mreD</name>
    <name evidence="10" type="ORF">NAF29_02785</name>
</gene>
<proteinExistence type="inferred from homology"/>
<name>A0AA42B6L2_9GAMM</name>
<feature type="transmembrane region" description="Helical" evidence="9">
    <location>
        <begin position="99"/>
        <end position="117"/>
    </location>
</feature>
<dbReference type="NCBIfam" id="TIGR03426">
    <property type="entry name" value="shape_MreD"/>
    <property type="match status" value="1"/>
</dbReference>
<evidence type="ECO:0000256" key="1">
    <source>
        <dbReference type="ARBA" id="ARBA00004651"/>
    </source>
</evidence>
<evidence type="ECO:0000256" key="9">
    <source>
        <dbReference type="SAM" id="Phobius"/>
    </source>
</evidence>
<evidence type="ECO:0000313" key="11">
    <source>
        <dbReference type="Proteomes" id="UP001165393"/>
    </source>
</evidence>
<protein>
    <recommendedName>
        <fullName evidence="8">Rod shape-determining protein MreD</fullName>
    </recommendedName>
</protein>
<dbReference type="InterPro" id="IPR026034">
    <property type="entry name" value="MreD_proteobac"/>
</dbReference>
<keyword evidence="4 9" id="KW-0812">Transmembrane</keyword>
<keyword evidence="6 9" id="KW-1133">Transmembrane helix</keyword>
<keyword evidence="11" id="KW-1185">Reference proteome</keyword>
<keyword evidence="8" id="KW-0997">Cell inner membrane</keyword>
<dbReference type="PANTHER" id="PTHR37484:SF1">
    <property type="entry name" value="ROD SHAPE-DETERMINING PROTEIN MRED"/>
    <property type="match status" value="1"/>
</dbReference>
<dbReference type="PIRSF" id="PIRSF018472">
    <property type="entry name" value="MreD_proteobac"/>
    <property type="match status" value="1"/>
</dbReference>